<dbReference type="Proteomes" id="UP000016927">
    <property type="component" value="Unassembled WGS sequence"/>
</dbReference>
<dbReference type="AlphaFoldDB" id="R0KVK2"/>
<evidence type="ECO:0008006" key="4">
    <source>
        <dbReference type="Google" id="ProtNLM"/>
    </source>
</evidence>
<gene>
    <name evidence="2" type="ORF">NBO_13g0058</name>
</gene>
<evidence type="ECO:0000313" key="2">
    <source>
        <dbReference type="EMBL" id="EOB14881.1"/>
    </source>
</evidence>
<evidence type="ECO:0000256" key="1">
    <source>
        <dbReference type="SAM" id="Phobius"/>
    </source>
</evidence>
<dbReference type="EMBL" id="KB908921">
    <property type="protein sequence ID" value="EOB14881.1"/>
    <property type="molecule type" value="Genomic_DNA"/>
</dbReference>
<dbReference type="VEuPathDB" id="MicrosporidiaDB:NBO_13g0058"/>
<evidence type="ECO:0000313" key="3">
    <source>
        <dbReference type="Proteomes" id="UP000016927"/>
    </source>
</evidence>
<dbReference type="Pfam" id="PF17010">
    <property type="entry name" value="DUF5092"/>
    <property type="match status" value="1"/>
</dbReference>
<name>R0KVK2_NOSB1</name>
<accession>R0KVK2</accession>
<keyword evidence="1" id="KW-0812">Transmembrane</keyword>
<proteinExistence type="predicted"/>
<dbReference type="STRING" id="578461.R0KVK2"/>
<feature type="transmembrane region" description="Helical" evidence="1">
    <location>
        <begin position="292"/>
        <end position="311"/>
    </location>
</feature>
<organism evidence="2 3">
    <name type="scientific">Nosema bombycis (strain CQ1 / CVCC 102059)</name>
    <name type="common">Microsporidian parasite</name>
    <name type="synonym">Pebrine of silkworm</name>
    <dbReference type="NCBI Taxonomy" id="578461"/>
    <lineage>
        <taxon>Eukaryota</taxon>
        <taxon>Fungi</taxon>
        <taxon>Fungi incertae sedis</taxon>
        <taxon>Microsporidia</taxon>
        <taxon>Nosematidae</taxon>
        <taxon>Nosema</taxon>
    </lineage>
</organism>
<sequence length="356" mass="41230">MMSSEKLGIYDNMKSISSTIKILGAPNNSTPGEEVEMEELDANTVETFTLDEFRSIIIDCRKKNIDFIVARVTTPDPYDQTTLYNFYYAASEINRVLFRFESDRRLLHRMKVRNPLNNMYILGQVYYYKVSVDEIDQAIVNYYFTNTALERRRSKLKAFSAVFRPVSESLIKRSSSVMRSKEANDDSICSTSKYTELERGQNPKDVIEQIGLGKIQLEPVDDQKKLLYNAYYFASDDDFLMQSEVREYFRRNTLDKDDDFLFEIDRTQNDFFALLESTDEDENEDIVSWKRILTAHISLLMTLLGVCLLLTGPLVVLIALPLALVLFLSFMSSIVYILFCRQNSFDTLAVQSMEEV</sequence>
<dbReference type="OMA" id="RNPLNNM"/>
<protein>
    <recommendedName>
        <fullName evidence="4">Golgi protein</fullName>
    </recommendedName>
</protein>
<feature type="transmembrane region" description="Helical" evidence="1">
    <location>
        <begin position="317"/>
        <end position="339"/>
    </location>
</feature>
<dbReference type="InterPro" id="IPR031537">
    <property type="entry name" value="DUF5092"/>
</dbReference>
<keyword evidence="3" id="KW-1185">Reference proteome</keyword>
<keyword evidence="1" id="KW-1133">Transmembrane helix</keyword>
<keyword evidence="1" id="KW-0472">Membrane</keyword>
<dbReference type="OrthoDB" id="2189509at2759"/>
<dbReference type="HOGENOM" id="CLU_073630_0_0_1"/>
<reference evidence="2 3" key="1">
    <citation type="journal article" date="2013" name="BMC Genomics">
        <title>Comparative genomics of parasitic silkworm microsporidia reveal an association between genome expansion and host adaptation.</title>
        <authorList>
            <person name="Pan G."/>
            <person name="Xu J."/>
            <person name="Li T."/>
            <person name="Xia Q."/>
            <person name="Liu S.L."/>
            <person name="Zhang G."/>
            <person name="Li S."/>
            <person name="Li C."/>
            <person name="Liu H."/>
            <person name="Yang L."/>
            <person name="Liu T."/>
            <person name="Zhang X."/>
            <person name="Wu Z."/>
            <person name="Fan W."/>
            <person name="Dang X."/>
            <person name="Xiang H."/>
            <person name="Tao M."/>
            <person name="Li Y."/>
            <person name="Hu J."/>
            <person name="Li Z."/>
            <person name="Lin L."/>
            <person name="Luo J."/>
            <person name="Geng L."/>
            <person name="Wang L."/>
            <person name="Long M."/>
            <person name="Wan Y."/>
            <person name="He N."/>
            <person name="Zhang Z."/>
            <person name="Lu C."/>
            <person name="Keeling P.J."/>
            <person name="Wang J."/>
            <person name="Xiang Z."/>
            <person name="Zhou Z."/>
        </authorList>
    </citation>
    <scope>NUCLEOTIDE SEQUENCE [LARGE SCALE GENOMIC DNA]</scope>
    <source>
        <strain evidence="3">CQ1 / CVCC 102059</strain>
    </source>
</reference>